<dbReference type="InterPro" id="IPR000994">
    <property type="entry name" value="Pept_M24"/>
</dbReference>
<evidence type="ECO:0000313" key="4">
    <source>
        <dbReference type="Proteomes" id="UP000285523"/>
    </source>
</evidence>
<dbReference type="CDD" id="cd01066">
    <property type="entry name" value="APP_MetAP"/>
    <property type="match status" value="1"/>
</dbReference>
<keyword evidence="3" id="KW-0378">Hydrolase</keyword>
<dbReference type="InterPro" id="IPR050659">
    <property type="entry name" value="Peptidase_M24B"/>
</dbReference>
<gene>
    <name evidence="3" type="ORF">D4Q52_07160</name>
</gene>
<sequence>MLLNAPRAATTMQDNGLDALIATTPENVLYLGGYWAMSQWVRRGPQAYVLYGRTKPEPCIITSTSLLDLVSDQNPGGEVRRFSYFRTDVDPSATLSAEDQRQVALFSQPEYKGPVEALAAAITESFGASARIGIDELGITPQAMEELIARLPQATFVRAFKLFETIRAIKMPEEIARLRQACSITEQSIDRALGAAAEGMTELEMARVFHSTTTSLDGVPVTGCIGFGDRSAMSNVQPSSRPLRRGDVIRFDVGCRYKHYRSDISRIASFGEPTAKVRDYHNALWLGVQRAHEIARPGLRVATLFNEVVDTVRRNGIPHYERSHVGHGIGIDGYDPPNIAADSGDVLQENMVVCVETPYYELGFAGLQVEDMILVTSDGSESLMARDGRLRVLPT</sequence>
<evidence type="ECO:0000313" key="3">
    <source>
        <dbReference type="EMBL" id="RJF76379.1"/>
    </source>
</evidence>
<keyword evidence="3" id="KW-0645">Protease</keyword>
<evidence type="ECO:0000259" key="2">
    <source>
        <dbReference type="Pfam" id="PF01321"/>
    </source>
</evidence>
<dbReference type="EMBL" id="QYYD01000005">
    <property type="protein sequence ID" value="RJF76379.1"/>
    <property type="molecule type" value="Genomic_DNA"/>
</dbReference>
<dbReference type="InterPro" id="IPR000587">
    <property type="entry name" value="Creatinase_N"/>
</dbReference>
<dbReference type="Proteomes" id="UP000285523">
    <property type="component" value="Unassembled WGS sequence"/>
</dbReference>
<dbReference type="InterPro" id="IPR036005">
    <property type="entry name" value="Creatinase/aminopeptidase-like"/>
</dbReference>
<dbReference type="RefSeq" id="WP_119855849.1">
    <property type="nucleotide sequence ID" value="NZ_QYYD01000005.1"/>
</dbReference>
<feature type="domain" description="Creatinase N-terminal" evidence="2">
    <location>
        <begin position="8"/>
        <end position="169"/>
    </location>
</feature>
<dbReference type="SUPFAM" id="SSF53092">
    <property type="entry name" value="Creatinase/prolidase N-terminal domain"/>
    <property type="match status" value="1"/>
</dbReference>
<accession>A0A418VJQ3</accession>
<comment type="caution">
    <text evidence="3">The sequence shown here is derived from an EMBL/GenBank/DDBJ whole genome shotgun (WGS) entry which is preliminary data.</text>
</comment>
<proteinExistence type="predicted"/>
<dbReference type="InterPro" id="IPR029149">
    <property type="entry name" value="Creatin/AminoP/Spt16_N"/>
</dbReference>
<reference evidence="3 4" key="1">
    <citation type="submission" date="2018-09" db="EMBL/GenBank/DDBJ databases">
        <title>Draft genome sequence of Rhodopseudomonas palustris 2.1.18.</title>
        <authorList>
            <person name="Robertson S.L."/>
            <person name="Meyer T.E."/>
            <person name="Kyndt J.A."/>
        </authorList>
    </citation>
    <scope>NUCLEOTIDE SEQUENCE [LARGE SCALE GENOMIC DNA]</scope>
    <source>
        <strain evidence="3 4">2.1.18</strain>
    </source>
</reference>
<evidence type="ECO:0000259" key="1">
    <source>
        <dbReference type="Pfam" id="PF00557"/>
    </source>
</evidence>
<protein>
    <submittedName>
        <fullName evidence="3">Aminopeptidase P family protein</fullName>
    </submittedName>
</protein>
<name>A0A418VJQ3_RHOPL</name>
<dbReference type="Pfam" id="PF01321">
    <property type="entry name" value="Creatinase_N"/>
    <property type="match status" value="1"/>
</dbReference>
<dbReference type="PANTHER" id="PTHR46112:SF3">
    <property type="entry name" value="AMINOPEPTIDASE YPDF"/>
    <property type="match status" value="1"/>
</dbReference>
<organism evidence="3 4">
    <name type="scientific">Rhodopseudomonas palustris</name>
    <dbReference type="NCBI Taxonomy" id="1076"/>
    <lineage>
        <taxon>Bacteria</taxon>
        <taxon>Pseudomonadati</taxon>
        <taxon>Pseudomonadota</taxon>
        <taxon>Alphaproteobacteria</taxon>
        <taxon>Hyphomicrobiales</taxon>
        <taxon>Nitrobacteraceae</taxon>
        <taxon>Rhodopseudomonas</taxon>
    </lineage>
</organism>
<dbReference type="Pfam" id="PF00557">
    <property type="entry name" value="Peptidase_M24"/>
    <property type="match status" value="1"/>
</dbReference>
<dbReference type="AlphaFoldDB" id="A0A418VJQ3"/>
<feature type="domain" description="Peptidase M24" evidence="1">
    <location>
        <begin position="177"/>
        <end position="376"/>
    </location>
</feature>
<dbReference type="PANTHER" id="PTHR46112">
    <property type="entry name" value="AMINOPEPTIDASE"/>
    <property type="match status" value="1"/>
</dbReference>
<dbReference type="Gene3D" id="3.90.230.10">
    <property type="entry name" value="Creatinase/methionine aminopeptidase superfamily"/>
    <property type="match status" value="1"/>
</dbReference>
<dbReference type="Gene3D" id="3.40.350.10">
    <property type="entry name" value="Creatinase/prolidase N-terminal domain"/>
    <property type="match status" value="1"/>
</dbReference>
<keyword evidence="3" id="KW-0031">Aminopeptidase</keyword>
<dbReference type="SUPFAM" id="SSF55920">
    <property type="entry name" value="Creatinase/aminopeptidase"/>
    <property type="match status" value="1"/>
</dbReference>
<dbReference type="OrthoDB" id="9806388at2"/>
<dbReference type="GO" id="GO:0004177">
    <property type="term" value="F:aminopeptidase activity"/>
    <property type="evidence" value="ECO:0007669"/>
    <property type="project" value="UniProtKB-KW"/>
</dbReference>